<organism evidence="8 9">
    <name type="scientific">Salinicoccus jeotgali</name>
    <dbReference type="NCBI Taxonomy" id="381634"/>
    <lineage>
        <taxon>Bacteria</taxon>
        <taxon>Bacillati</taxon>
        <taxon>Bacillota</taxon>
        <taxon>Bacilli</taxon>
        <taxon>Bacillales</taxon>
        <taxon>Staphylococcaceae</taxon>
        <taxon>Salinicoccus</taxon>
    </lineage>
</organism>
<dbReference type="Pfam" id="PF00860">
    <property type="entry name" value="Xan_ur_permease"/>
    <property type="match status" value="1"/>
</dbReference>
<evidence type="ECO:0000256" key="3">
    <source>
        <dbReference type="ARBA" id="ARBA00022448"/>
    </source>
</evidence>
<accession>A0ABP7EFT5</accession>
<dbReference type="EMBL" id="BAABCK010000013">
    <property type="protein sequence ID" value="GAA3718539.1"/>
    <property type="molecule type" value="Genomic_DNA"/>
</dbReference>
<comment type="similarity">
    <text evidence="2">Belongs to the nucleobase:cation symporter-2 (NCS2) (TC 2.A.40) family.</text>
</comment>
<evidence type="ECO:0000256" key="2">
    <source>
        <dbReference type="ARBA" id="ARBA00008821"/>
    </source>
</evidence>
<evidence type="ECO:0000313" key="9">
    <source>
        <dbReference type="Proteomes" id="UP001500920"/>
    </source>
</evidence>
<keyword evidence="6 7" id="KW-0472">Membrane</keyword>
<feature type="transmembrane region" description="Helical" evidence="7">
    <location>
        <begin position="322"/>
        <end position="341"/>
    </location>
</feature>
<feature type="transmembrane region" description="Helical" evidence="7">
    <location>
        <begin position="198"/>
        <end position="223"/>
    </location>
</feature>
<feature type="transmembrane region" description="Helical" evidence="7">
    <location>
        <begin position="171"/>
        <end position="191"/>
    </location>
</feature>
<dbReference type="PROSITE" id="PS01116">
    <property type="entry name" value="XANTH_URACIL_PERMASE"/>
    <property type="match status" value="1"/>
</dbReference>
<evidence type="ECO:0000256" key="1">
    <source>
        <dbReference type="ARBA" id="ARBA00004141"/>
    </source>
</evidence>
<evidence type="ECO:0000313" key="8">
    <source>
        <dbReference type="EMBL" id="GAA3718539.1"/>
    </source>
</evidence>
<dbReference type="Proteomes" id="UP001500920">
    <property type="component" value="Unassembled WGS sequence"/>
</dbReference>
<feature type="transmembrane region" description="Helical" evidence="7">
    <location>
        <begin position="129"/>
        <end position="151"/>
    </location>
</feature>
<dbReference type="NCBIfam" id="TIGR00801">
    <property type="entry name" value="ncs2"/>
    <property type="match status" value="1"/>
</dbReference>
<dbReference type="InterPro" id="IPR006043">
    <property type="entry name" value="NCS2"/>
</dbReference>
<comment type="subcellular location">
    <subcellularLocation>
        <location evidence="1">Membrane</location>
        <topology evidence="1">Multi-pass membrane protein</topology>
    </subcellularLocation>
</comment>
<keyword evidence="3" id="KW-0813">Transport</keyword>
<reference evidence="9" key="1">
    <citation type="journal article" date="2019" name="Int. J. Syst. Evol. Microbiol.">
        <title>The Global Catalogue of Microorganisms (GCM) 10K type strain sequencing project: providing services to taxonomists for standard genome sequencing and annotation.</title>
        <authorList>
            <consortium name="The Broad Institute Genomics Platform"/>
            <consortium name="The Broad Institute Genome Sequencing Center for Infectious Disease"/>
            <person name="Wu L."/>
            <person name="Ma J."/>
        </authorList>
    </citation>
    <scope>NUCLEOTIDE SEQUENCE [LARGE SCALE GENOMIC DNA]</scope>
    <source>
        <strain evidence="9">JCM 16981</strain>
    </source>
</reference>
<comment type="caution">
    <text evidence="8">The sequence shown here is derived from an EMBL/GenBank/DDBJ whole genome shotgun (WGS) entry which is preliminary data.</text>
</comment>
<keyword evidence="9" id="KW-1185">Reference proteome</keyword>
<proteinExistence type="inferred from homology"/>
<evidence type="ECO:0000256" key="6">
    <source>
        <dbReference type="ARBA" id="ARBA00023136"/>
    </source>
</evidence>
<evidence type="ECO:0000256" key="4">
    <source>
        <dbReference type="ARBA" id="ARBA00022692"/>
    </source>
</evidence>
<feature type="transmembrane region" description="Helical" evidence="7">
    <location>
        <begin position="353"/>
        <end position="375"/>
    </location>
</feature>
<dbReference type="PANTHER" id="PTHR42810">
    <property type="entry name" value="PURINE PERMEASE C1399.01C-RELATED"/>
    <property type="match status" value="1"/>
</dbReference>
<keyword evidence="4 7" id="KW-0812">Transmembrane</keyword>
<evidence type="ECO:0000256" key="7">
    <source>
        <dbReference type="SAM" id="Phobius"/>
    </source>
</evidence>
<dbReference type="InterPro" id="IPR006042">
    <property type="entry name" value="Xan_ur_permease"/>
</dbReference>
<evidence type="ECO:0000256" key="5">
    <source>
        <dbReference type="ARBA" id="ARBA00022989"/>
    </source>
</evidence>
<dbReference type="PANTHER" id="PTHR42810:SF2">
    <property type="entry name" value="PURINE PERMEASE C1399.01C-RELATED"/>
    <property type="match status" value="1"/>
</dbReference>
<feature type="transmembrane region" description="Helical" evidence="7">
    <location>
        <begin position="243"/>
        <end position="262"/>
    </location>
</feature>
<keyword evidence="5 7" id="KW-1133">Transmembrane helix</keyword>
<feature type="transmembrane region" description="Helical" evidence="7">
    <location>
        <begin position="104"/>
        <end position="122"/>
    </location>
</feature>
<name>A0ABP7EFT5_9STAP</name>
<sequence length="450" mass="47723">MQTKESPEEIYSKSVSPILDVQDKPKPAQWLMLSSQHLFAMFGATVLVPYLTGLPVSAALIASGIGTLLYILITKGQIPAYLGSSFAFILPITIALGANSLGEVLTALFFSGVLYIIIGIAIRGFGIDWLMNLLPPVVVGPVIMVIGLGLAPVAVDMAMYTDSGNQEGYSMLYIFVAAVTLIITICASIFLRGVLSLIPILIGIIGGYITAVLVGIVDFTQIIETSWFMLPDVHLPFVSYNPTWNLGLMVVMLPIVFVTVSEHIGHQMVINKIVGRNFFKKPGLHRSLVGDGVSTMFSSLIGGPPTTTYGENIGVLAITRVFSVWVIGGAGVLAVILGFIGKFTAIVQSIPTPVMGGVSILLFGIIASSGLRMLIDEQVNLDSKRNLVISSVILVVGIGKAHLDFTIGNIPFNLEGMALAAVAGILLNAILPKEVPVSDGQPVVDDTTTD</sequence>
<dbReference type="RefSeq" id="WP_344701270.1">
    <property type="nucleotide sequence ID" value="NZ_BAABCK010000013.1"/>
</dbReference>
<feature type="transmembrane region" description="Helical" evidence="7">
    <location>
        <begin position="56"/>
        <end position="73"/>
    </location>
</feature>
<protein>
    <submittedName>
        <fullName evidence="8">Solute carrier family 23 protein</fullName>
    </submittedName>
</protein>
<gene>
    <name evidence="8" type="ORF">GCM10022378_05960</name>
</gene>
<feature type="transmembrane region" description="Helical" evidence="7">
    <location>
        <begin position="80"/>
        <end position="98"/>
    </location>
</feature>